<dbReference type="GeneID" id="27429673"/>
<proteinExistence type="predicted"/>
<protein>
    <submittedName>
        <fullName evidence="1">Uncharacterized protein</fullName>
    </submittedName>
</protein>
<dbReference type="KEGG" id="vg:27429673"/>
<dbReference type="RefSeq" id="YP_009249864.1">
    <property type="nucleotide sequence ID" value="NC_029996.1"/>
</dbReference>
<dbReference type="Proteomes" id="UP000202962">
    <property type="component" value="Segment"/>
</dbReference>
<organism evidence="1 2">
    <name type="scientific">Mocis latipes granulovirus</name>
    <dbReference type="NCBI Taxonomy" id="2072024"/>
    <lineage>
        <taxon>Viruses</taxon>
        <taxon>Viruses incertae sedis</taxon>
        <taxon>Naldaviricetes</taxon>
        <taxon>Lefavirales</taxon>
        <taxon>Baculoviridae</taxon>
        <taxon>Betabaculovirus</taxon>
        <taxon>Betabaculovirus molatipedis</taxon>
    </lineage>
</organism>
<accession>A0A162GVC3</accession>
<reference evidence="1 2" key="1">
    <citation type="submission" date="2015-03" db="EMBL/GenBank/DDBJ databases">
        <title>The complete genome sequence of Mocis sp. granulovirus.</title>
        <authorList>
            <person name="Ardisson-Araujo D.M.P."/>
            <person name="Melo F.L."/>
            <person name="Sosa-Gomez D.R."/>
            <person name="Ribeiro B.M."/>
        </authorList>
    </citation>
    <scope>NUCLEOTIDE SEQUENCE [LARGE SCALE GENOMIC DNA]</scope>
    <source>
        <strain evidence="1">Southern Brazil</strain>
    </source>
</reference>
<evidence type="ECO:0000313" key="2">
    <source>
        <dbReference type="Proteomes" id="UP000202962"/>
    </source>
</evidence>
<keyword evidence="2" id="KW-1185">Reference proteome</keyword>
<dbReference type="EMBL" id="KR011718">
    <property type="protein sequence ID" value="AKR17409.1"/>
    <property type="molecule type" value="Genomic_DNA"/>
</dbReference>
<evidence type="ECO:0000313" key="1">
    <source>
        <dbReference type="EMBL" id="AKR17409.1"/>
    </source>
</evidence>
<name>A0A162GVC3_9BBAC</name>
<sequence length="67" mass="7880">MLKIAYQRATRCRSSEARTDNGDNPNLTFNIDLIFWFKCGTVKYYSHTTDCNCRPRNSFLTWTTPTH</sequence>